<keyword evidence="12" id="KW-1185">Reference proteome</keyword>
<evidence type="ECO:0000256" key="5">
    <source>
        <dbReference type="ARBA" id="ARBA00022927"/>
    </source>
</evidence>
<proteinExistence type="inferred from homology"/>
<evidence type="ECO:0000256" key="1">
    <source>
        <dbReference type="ARBA" id="ARBA00004259"/>
    </source>
</evidence>
<evidence type="ECO:0000256" key="4">
    <source>
        <dbReference type="ARBA" id="ARBA00022816"/>
    </source>
</evidence>
<feature type="compositionally biased region" description="Polar residues" evidence="8">
    <location>
        <begin position="1"/>
        <end position="17"/>
    </location>
</feature>
<protein>
    <recommendedName>
        <fullName evidence="13">Nucleoporin Nup133/Nup155-like C-terminal domain-containing protein</fullName>
    </recommendedName>
</protein>
<dbReference type="SUPFAM" id="SSF117289">
    <property type="entry name" value="Nucleoporin domain"/>
    <property type="match status" value="1"/>
</dbReference>
<dbReference type="Gene3D" id="1.20.58.1380">
    <property type="match status" value="1"/>
</dbReference>
<evidence type="ECO:0000313" key="11">
    <source>
        <dbReference type="EMBL" id="KAF2833721.1"/>
    </source>
</evidence>
<keyword evidence="6" id="KW-0811">Translocation</keyword>
<dbReference type="Gene3D" id="2.130.10.10">
    <property type="entry name" value="YVTN repeat-like/Quinoprotein amine dehydrogenase"/>
    <property type="match status" value="1"/>
</dbReference>
<keyword evidence="4" id="KW-0509">mRNA transport</keyword>
<comment type="subcellular location">
    <subcellularLocation>
        <location evidence="1">Nucleus envelope</location>
    </subcellularLocation>
</comment>
<dbReference type="InterPro" id="IPR015943">
    <property type="entry name" value="WD40/YVTN_repeat-like_dom_sf"/>
</dbReference>
<dbReference type="PANTHER" id="PTHR13405:SF11">
    <property type="entry name" value="NUCLEAR PORE COMPLEX PROTEIN NUP133"/>
    <property type="match status" value="1"/>
</dbReference>
<dbReference type="OrthoDB" id="103454at2759"/>
<dbReference type="GO" id="GO:0016973">
    <property type="term" value="P:poly(A)+ mRNA export from nucleus"/>
    <property type="evidence" value="ECO:0007669"/>
    <property type="project" value="TreeGrafter"/>
</dbReference>
<dbReference type="GO" id="GO:0006606">
    <property type="term" value="P:protein import into nucleus"/>
    <property type="evidence" value="ECO:0007669"/>
    <property type="project" value="TreeGrafter"/>
</dbReference>
<dbReference type="Proteomes" id="UP000799424">
    <property type="component" value="Unassembled WGS sequence"/>
</dbReference>
<evidence type="ECO:0008006" key="13">
    <source>
        <dbReference type="Google" id="ProtNLM"/>
    </source>
</evidence>
<keyword evidence="3" id="KW-0813">Transport</keyword>
<feature type="region of interest" description="Disordered" evidence="8">
    <location>
        <begin position="1028"/>
        <end position="1047"/>
    </location>
</feature>
<keyword evidence="5" id="KW-0653">Protein transport</keyword>
<feature type="region of interest" description="Disordered" evidence="8">
    <location>
        <begin position="1"/>
        <end position="66"/>
    </location>
</feature>
<evidence type="ECO:0000256" key="3">
    <source>
        <dbReference type="ARBA" id="ARBA00022448"/>
    </source>
</evidence>
<dbReference type="GO" id="GO:0000972">
    <property type="term" value="P:transcription-dependent tethering of RNA polymerase II gene DNA at nuclear periphery"/>
    <property type="evidence" value="ECO:0007669"/>
    <property type="project" value="TreeGrafter"/>
</dbReference>
<evidence type="ECO:0000256" key="7">
    <source>
        <dbReference type="ARBA" id="ARBA00023242"/>
    </source>
</evidence>
<comment type="similarity">
    <text evidence="2">Belongs to the nucleoporin Nup133 family.</text>
</comment>
<evidence type="ECO:0000259" key="9">
    <source>
        <dbReference type="Pfam" id="PF03177"/>
    </source>
</evidence>
<feature type="domain" description="Nucleoporin Nup133/Nup155-like C-terminal" evidence="9">
    <location>
        <begin position="663"/>
        <end position="1276"/>
    </location>
</feature>
<accession>A0A6A7AKB4</accession>
<dbReference type="InterPro" id="IPR037624">
    <property type="entry name" value="Nup133-like"/>
</dbReference>
<dbReference type="Pfam" id="PF08801">
    <property type="entry name" value="Nucleoporin_N"/>
    <property type="match status" value="1"/>
</dbReference>
<sequence length="1359" mass="152531">MFSPEASIQSARSSLRNNPRRRQRTSDGLQQQQPRRKRSKISNETFADKDEAHVNGNGSVLMNGHADHGDVEKSLAVMDMPVREKKAPPKRASREDTSLYLTKTANYSIKPFRGFPNALRQPTFPYSGSALTSAGLALALTHEKAVVWDYNSETSTKSIALSLPFTLRASDPLPFGAIIHNHPSNDFGVVAVAPSTGKIAFWENIDSAYAQRNHGVEGTVKLYSGETITELVEIGHAGYVLVSSNGRLAHLTLRDSQGRPSVSATILSAPSSSNGSFFSFKGLLGGAIRKTIASVKARPSESKGHMEVIAATRSGLLQQWDLSWSGQHNFIREVNVQAQITAAVRGDSAPESRSLQEVQLLDFAIKEQQDVQDGVGLLILVASSGQDSLDYALLEMNVTSTGGTVSRAIPLRSFQQSQIPQEPTGVLLLPFPGHTAFVLFPGAICVASLAQPEESPNNQLLADSGRSTLPFQDTVYFREDLVVGVSGHALGDRNPKEKRATALIFLHHFGLFKISAQPPSHDDKDEERLKVTARSKLEQAALFSTMPGNLLDFSIKSRFSFSEEEVAEAAVDVSSRILSSSYDSLEKVTSSMDDQFQHRATALRRLIDHLQSDYPPLPFQTKWRLLGQAEKLEAAHKLWSWYQGKLQDQQLHPESYPDKILMHDIVRVLHERYKTAIQPELGETDPIRQFFLKDPDTLQVLIPWGWFFLRTFYIKDGRKEQPFVMQRLSEATDVMLVTLESAFSFRKNNIERYGLDAEILEDGILRPKCGAGLLPQFWTSSHNIVNSIRSLVDVGRNLAVSNYEVGIFEGVSSKIASDNPRLVKIGCQTHVERFQWALEQSDEKLKETGRTLKIEWNTNVRPHHIMGLMEVGLATEGMKLAEHYHDMPTLANLIWEETEWLESTKASSRSKMEQAESVVKLTRLSERISRYFELYGDEWAEAYFSKHISENRAAQLFKTEFLDQAALTRFLRAEPSRARLRWINEVIGEQNFGLAAKSLYDAATKQETNSWCQRVELSLARLASLGKDEVEPPQAAPKEKTKRGKNPDISVETLQKLEYANIQEQVYGYLLPIVTGALDDEGAVELLMSEFGQGHLRDRPAHQSILREGFNHLIHHRVIEPALMIDILTLMDSDDGEPNIKYKYAIDVLMIHWNEFNRTTRDGLWKLIWKRLFLRDNWNEFNQTRDTSDAELHEAILQTNLGSTLACVMEMMDGEKFVKFKLPESPEEVIEAGTAHWELATRFASEDLREPIIKDNQLDGDLLREHLDKHRLGSWFLAAQRAARKAIEEMRQEEQEAYQQYLLAQQGATIAVESNNEGPSALAAPADDMESMDDAGSDTFEADTESVADQDADVDMQES</sequence>
<dbReference type="EMBL" id="MU006216">
    <property type="protein sequence ID" value="KAF2833721.1"/>
    <property type="molecule type" value="Genomic_DNA"/>
</dbReference>
<dbReference type="GO" id="GO:0031080">
    <property type="term" value="C:nuclear pore outer ring"/>
    <property type="evidence" value="ECO:0007669"/>
    <property type="project" value="TreeGrafter"/>
</dbReference>
<feature type="domain" description="Nucleoporin Nup133/Nup155-like N-terminal" evidence="10">
    <location>
        <begin position="125"/>
        <end position="512"/>
    </location>
</feature>
<organism evidence="11 12">
    <name type="scientific">Ophiobolus disseminans</name>
    <dbReference type="NCBI Taxonomy" id="1469910"/>
    <lineage>
        <taxon>Eukaryota</taxon>
        <taxon>Fungi</taxon>
        <taxon>Dikarya</taxon>
        <taxon>Ascomycota</taxon>
        <taxon>Pezizomycotina</taxon>
        <taxon>Dothideomycetes</taxon>
        <taxon>Pleosporomycetidae</taxon>
        <taxon>Pleosporales</taxon>
        <taxon>Pleosporineae</taxon>
        <taxon>Phaeosphaeriaceae</taxon>
        <taxon>Ophiobolus</taxon>
    </lineage>
</organism>
<dbReference type="InterPro" id="IPR007187">
    <property type="entry name" value="Nucleoporin_Nup133/Nup155_C"/>
</dbReference>
<evidence type="ECO:0000256" key="2">
    <source>
        <dbReference type="ARBA" id="ARBA00005569"/>
    </source>
</evidence>
<name>A0A6A7AKB4_9PLEO</name>
<dbReference type="GO" id="GO:0017056">
    <property type="term" value="F:structural constituent of nuclear pore"/>
    <property type="evidence" value="ECO:0007669"/>
    <property type="project" value="InterPro"/>
</dbReference>
<dbReference type="InterPro" id="IPR014908">
    <property type="entry name" value="Nucleoporin_Nup133/Nup155_N"/>
</dbReference>
<evidence type="ECO:0000313" key="12">
    <source>
        <dbReference type="Proteomes" id="UP000799424"/>
    </source>
</evidence>
<dbReference type="Pfam" id="PF03177">
    <property type="entry name" value="Nucleoporin_C"/>
    <property type="match status" value="1"/>
</dbReference>
<keyword evidence="7" id="KW-0539">Nucleus</keyword>
<evidence type="ECO:0000256" key="6">
    <source>
        <dbReference type="ARBA" id="ARBA00023010"/>
    </source>
</evidence>
<evidence type="ECO:0000256" key="8">
    <source>
        <dbReference type="SAM" id="MobiDB-lite"/>
    </source>
</evidence>
<evidence type="ECO:0000259" key="10">
    <source>
        <dbReference type="Pfam" id="PF08801"/>
    </source>
</evidence>
<reference evidence="11" key="1">
    <citation type="journal article" date="2020" name="Stud. Mycol.">
        <title>101 Dothideomycetes genomes: a test case for predicting lifestyles and emergence of pathogens.</title>
        <authorList>
            <person name="Haridas S."/>
            <person name="Albert R."/>
            <person name="Binder M."/>
            <person name="Bloem J."/>
            <person name="Labutti K."/>
            <person name="Salamov A."/>
            <person name="Andreopoulos B."/>
            <person name="Baker S."/>
            <person name="Barry K."/>
            <person name="Bills G."/>
            <person name="Bluhm B."/>
            <person name="Cannon C."/>
            <person name="Castanera R."/>
            <person name="Culley D."/>
            <person name="Daum C."/>
            <person name="Ezra D."/>
            <person name="Gonzalez J."/>
            <person name="Henrissat B."/>
            <person name="Kuo A."/>
            <person name="Liang C."/>
            <person name="Lipzen A."/>
            <person name="Lutzoni F."/>
            <person name="Magnuson J."/>
            <person name="Mondo S."/>
            <person name="Nolan M."/>
            <person name="Ohm R."/>
            <person name="Pangilinan J."/>
            <person name="Park H.-J."/>
            <person name="Ramirez L."/>
            <person name="Alfaro M."/>
            <person name="Sun H."/>
            <person name="Tritt A."/>
            <person name="Yoshinaga Y."/>
            <person name="Zwiers L.-H."/>
            <person name="Turgeon B."/>
            <person name="Goodwin S."/>
            <person name="Spatafora J."/>
            <person name="Crous P."/>
            <person name="Grigoriev I."/>
        </authorList>
    </citation>
    <scope>NUCLEOTIDE SEQUENCE</scope>
    <source>
        <strain evidence="11">CBS 113818</strain>
    </source>
</reference>
<gene>
    <name evidence="11" type="ORF">CC86DRAFT_311751</name>
</gene>
<feature type="compositionally biased region" description="Acidic residues" evidence="8">
    <location>
        <begin position="1327"/>
        <end position="1359"/>
    </location>
</feature>
<dbReference type="PANTHER" id="PTHR13405">
    <property type="entry name" value="NUCLEAR PORE COMPLEX PROTEIN NUP133"/>
    <property type="match status" value="1"/>
</dbReference>
<feature type="region of interest" description="Disordered" evidence="8">
    <location>
        <begin position="1313"/>
        <end position="1359"/>
    </location>
</feature>